<reference evidence="5" key="1">
    <citation type="journal article" date="2019" name="Int. J. Syst. Evol. Microbiol.">
        <title>The Global Catalogue of Microorganisms (GCM) 10K type strain sequencing project: providing services to taxonomists for standard genome sequencing and annotation.</title>
        <authorList>
            <consortium name="The Broad Institute Genomics Platform"/>
            <consortium name="The Broad Institute Genome Sequencing Center for Infectious Disease"/>
            <person name="Wu L."/>
            <person name="Ma J."/>
        </authorList>
    </citation>
    <scope>NUCLEOTIDE SEQUENCE [LARGE SCALE GENOMIC DNA]</scope>
    <source>
        <strain evidence="5">JCM 31404</strain>
    </source>
</reference>
<name>A0ABQ2RT63_9DEIO</name>
<dbReference type="InterPro" id="IPR016518">
    <property type="entry name" value="Alpha-L-fucosidase"/>
</dbReference>
<dbReference type="InterPro" id="IPR054363">
    <property type="entry name" value="GH95_cat"/>
</dbReference>
<dbReference type="PANTHER" id="PTHR31084:SF0">
    <property type="entry name" value="ALPHA-L-FUCOSIDASE 2"/>
    <property type="match status" value="1"/>
</dbReference>
<keyword evidence="4" id="KW-0378">Hydrolase</keyword>
<dbReference type="Pfam" id="PF21307">
    <property type="entry name" value="Glyco_hydro_95_C"/>
    <property type="match status" value="1"/>
</dbReference>
<dbReference type="SUPFAM" id="SSF48208">
    <property type="entry name" value="Six-hairpin glycosidases"/>
    <property type="match status" value="1"/>
</dbReference>
<dbReference type="EMBL" id="BMQM01000012">
    <property type="protein sequence ID" value="GGR59094.1"/>
    <property type="molecule type" value="Genomic_DNA"/>
</dbReference>
<dbReference type="Gene3D" id="1.50.10.10">
    <property type="match status" value="1"/>
</dbReference>
<sequence length="779" mass="83229">MTLHYEQPADDWTRALPLGNGHLGAMVWGGARTERIDLNEGTLWSGDGRASAPAPPPGALAQVRDLLARGRWHDAQTLMEAHFTGHPPEAFQPLGTLRVGRLDAPEGPAGAGYRRSLSLRDALHTVTRPGEQRECFVSHPDRVLALRWQADREAVWRVALSTPHPGAVTQNGTATGIRLTGRGPLTVHPQPAYTPGRGVGFHVSLRVVEGEVTADRGGLRVRGHALTLLLSASTSFRAWNLPPDDPDAGARCEAWLDAAQALGYAALRGRHAADVSALMDRVTLDLGPDRHAAQPTDRRLAAVRAGGDDPGLHALHVQYGRYLLLSASRPGGQPANLQGLWNPHVQPPWCSDYTLNINAPMNYWPAEVAALPECAAPLHALMADLAASGERVARDWYGARGWAAHHNTDLWRMATPTDGSAAWACWPLGGAWLALHAWDAYRFRPERAQLERAWTLLEGSARFLLDWLVTGPDGAPGTAPSTSPENTFLDESGRVCAVGASSSLDLDLIREVCGAARSAARTLGVTDPDLLARLDGVLARLPRPQPGRLGARREWAHDPPPAEPGHRHLSHLFALFPGTLIPEDDHAGRAACRAALDDRLAHGSGHTGWSAAWIAALCARLGDGAGLHAALTRVLTQSTHDSLLGDHPPFQIDTNFGAAAALLEGLLHSHLGNSHLPDNLNGPDAACLRLLPALPAAWPDGSVRGLRARGGLRVDLAWAAGALTRVTLRRESGDPARPVRVHSRDTTVQVTVPMTGDVTLGPTLSPLCAPGRGLTLEIP</sequence>
<gene>
    <name evidence="4" type="ORF">GCM10008959_21150</name>
</gene>
<dbReference type="PANTHER" id="PTHR31084">
    <property type="entry name" value="ALPHA-L-FUCOSIDASE 2"/>
    <property type="match status" value="1"/>
</dbReference>
<dbReference type="PIRSF" id="PIRSF007663">
    <property type="entry name" value="UCP007663"/>
    <property type="match status" value="1"/>
</dbReference>
<dbReference type="Pfam" id="PF22124">
    <property type="entry name" value="Glyco_hydro_95_cat"/>
    <property type="match status" value="1"/>
</dbReference>
<dbReference type="GO" id="GO:0016787">
    <property type="term" value="F:hydrolase activity"/>
    <property type="evidence" value="ECO:0007669"/>
    <property type="project" value="UniProtKB-KW"/>
</dbReference>
<evidence type="ECO:0000259" key="3">
    <source>
        <dbReference type="Pfam" id="PF22124"/>
    </source>
</evidence>
<protein>
    <submittedName>
        <fullName evidence="4">Alpha/beta hydrolase</fullName>
    </submittedName>
</protein>
<dbReference type="InterPro" id="IPR049053">
    <property type="entry name" value="AFCA-like_C"/>
</dbReference>
<feature type="domain" description="Glycosyl hydrolase family 95 catalytic" evidence="3">
    <location>
        <begin position="264"/>
        <end position="666"/>
    </location>
</feature>
<feature type="domain" description="Alpha fucosidase A-like C-terminal" evidence="2">
    <location>
        <begin position="687"/>
        <end position="737"/>
    </location>
</feature>
<evidence type="ECO:0000259" key="2">
    <source>
        <dbReference type="Pfam" id="PF21307"/>
    </source>
</evidence>
<proteinExistence type="predicted"/>
<evidence type="ECO:0000259" key="1">
    <source>
        <dbReference type="Pfam" id="PF14498"/>
    </source>
</evidence>
<dbReference type="RefSeq" id="WP_189064946.1">
    <property type="nucleotide sequence ID" value="NZ_BMQM01000012.1"/>
</dbReference>
<organism evidence="4 5">
    <name type="scientific">Deinococcus seoulensis</name>
    <dbReference type="NCBI Taxonomy" id="1837379"/>
    <lineage>
        <taxon>Bacteria</taxon>
        <taxon>Thermotogati</taxon>
        <taxon>Deinococcota</taxon>
        <taxon>Deinococci</taxon>
        <taxon>Deinococcales</taxon>
        <taxon>Deinococcaceae</taxon>
        <taxon>Deinococcus</taxon>
    </lineage>
</organism>
<accession>A0ABQ2RT63</accession>
<keyword evidence="5" id="KW-1185">Reference proteome</keyword>
<comment type="caution">
    <text evidence="4">The sequence shown here is derived from an EMBL/GenBank/DDBJ whole genome shotgun (WGS) entry which is preliminary data.</text>
</comment>
<evidence type="ECO:0000313" key="4">
    <source>
        <dbReference type="EMBL" id="GGR59094.1"/>
    </source>
</evidence>
<dbReference type="Pfam" id="PF14498">
    <property type="entry name" value="Glyco_hyd_65N_2"/>
    <property type="match status" value="1"/>
</dbReference>
<dbReference type="Proteomes" id="UP000634308">
    <property type="component" value="Unassembled WGS sequence"/>
</dbReference>
<dbReference type="InterPro" id="IPR008928">
    <property type="entry name" value="6-hairpin_glycosidase_sf"/>
</dbReference>
<feature type="domain" description="Glycosyl hydrolase family 95 N-terminal" evidence="1">
    <location>
        <begin position="3"/>
        <end position="238"/>
    </location>
</feature>
<evidence type="ECO:0000313" key="5">
    <source>
        <dbReference type="Proteomes" id="UP000634308"/>
    </source>
</evidence>
<dbReference type="InterPro" id="IPR027414">
    <property type="entry name" value="GH95_N_dom"/>
</dbReference>
<dbReference type="InterPro" id="IPR012341">
    <property type="entry name" value="6hp_glycosidase-like_sf"/>
</dbReference>